<proteinExistence type="predicted"/>
<evidence type="ECO:0000313" key="1">
    <source>
        <dbReference type="EMBL" id="CBX30684.1"/>
    </source>
</evidence>
<protein>
    <submittedName>
        <fullName evidence="1">Uncharacterized protein</fullName>
    </submittedName>
</protein>
<organism evidence="1">
    <name type="scientific">uncultured Desulfobacterium sp</name>
    <dbReference type="NCBI Taxonomy" id="201089"/>
    <lineage>
        <taxon>Bacteria</taxon>
        <taxon>Pseudomonadati</taxon>
        <taxon>Thermodesulfobacteriota</taxon>
        <taxon>Desulfobacteria</taxon>
        <taxon>Desulfobacterales</taxon>
        <taxon>Desulfobacteriaceae</taxon>
        <taxon>Desulfobacterium</taxon>
        <taxon>environmental samples</taxon>
    </lineage>
</organism>
<accession>E1YKQ1</accession>
<sequence length="36" mass="4180">MIYSPPVEISAKYRLIKGFQASGYSLVMIRYRKLSI</sequence>
<reference evidence="1" key="1">
    <citation type="journal article" date="2011" name="Environ. Microbiol.">
        <title>Genomic insights into the metabolic potential of the polycyclic aromatic hydrocarbon degrading sulfate-reducing Deltaproteobacterium N47.</title>
        <authorList>
            <person name="Bergmann F."/>
            <person name="Selesi D."/>
            <person name="Weinmaier T."/>
            <person name="Tischler P."/>
            <person name="Rattei T."/>
            <person name="Meckenstock R.U."/>
        </authorList>
    </citation>
    <scope>NUCLEOTIDE SEQUENCE</scope>
</reference>
<dbReference type="EMBL" id="FR695877">
    <property type="protein sequence ID" value="CBX30684.1"/>
    <property type="molecule type" value="Genomic_DNA"/>
</dbReference>
<gene>
    <name evidence="1" type="ORF">N47_E41960</name>
</gene>
<name>E1YKQ1_9BACT</name>
<dbReference type="AlphaFoldDB" id="E1YKQ1"/>